<evidence type="ECO:0000313" key="2">
    <source>
        <dbReference type="Proteomes" id="UP000183210"/>
    </source>
</evidence>
<dbReference type="GeneID" id="300268726"/>
<organism evidence="1 2">
    <name type="scientific">Pseudomonas lutea</name>
    <dbReference type="NCBI Taxonomy" id="243924"/>
    <lineage>
        <taxon>Bacteria</taxon>
        <taxon>Pseudomonadati</taxon>
        <taxon>Pseudomonadota</taxon>
        <taxon>Gammaproteobacteria</taxon>
        <taxon>Pseudomonadales</taxon>
        <taxon>Pseudomonadaceae</taxon>
        <taxon>Pseudomonas</taxon>
    </lineage>
</organism>
<name>A0A9X8MH38_9PSED</name>
<dbReference type="Proteomes" id="UP000183210">
    <property type="component" value="Unassembled WGS sequence"/>
</dbReference>
<evidence type="ECO:0000313" key="1">
    <source>
        <dbReference type="EMBL" id="SER36437.1"/>
    </source>
</evidence>
<accession>A0A9X8MH38</accession>
<dbReference type="AlphaFoldDB" id="A0A9X8MH38"/>
<reference evidence="1 2" key="1">
    <citation type="submission" date="2016-10" db="EMBL/GenBank/DDBJ databases">
        <authorList>
            <person name="Varghese N."/>
            <person name="Submissions S."/>
        </authorList>
    </citation>
    <scope>NUCLEOTIDE SEQUENCE [LARGE SCALE GENOMIC DNA]</scope>
    <source>
        <strain evidence="1 2">LMG 21974</strain>
    </source>
</reference>
<gene>
    <name evidence="1" type="ORF">SAMN05216409_11852</name>
</gene>
<proteinExistence type="predicted"/>
<sequence length="104" mass="11082">MMFNPGDRAVIVNSEDSRCLGSGVAIEAALGNGPDVKYQGDCWRVETTEPVYAVRLVHGQFMGCTMISGALAMDSPVDVFRESYLMPIGGLPLAETAGQLEVSL</sequence>
<comment type="caution">
    <text evidence="1">The sequence shown here is derived from an EMBL/GenBank/DDBJ whole genome shotgun (WGS) entry which is preliminary data.</text>
</comment>
<dbReference type="RefSeq" id="WP_074829626.1">
    <property type="nucleotide sequence ID" value="NZ_FOEV01000018.1"/>
</dbReference>
<dbReference type="EMBL" id="FOEV01000018">
    <property type="protein sequence ID" value="SER36437.1"/>
    <property type="molecule type" value="Genomic_DNA"/>
</dbReference>
<protein>
    <submittedName>
        <fullName evidence="1">Uncharacterized protein</fullName>
    </submittedName>
</protein>